<evidence type="ECO:0000256" key="2">
    <source>
        <dbReference type="ARBA" id="ARBA00022473"/>
    </source>
</evidence>
<proteinExistence type="predicted"/>
<dbReference type="AlphaFoldDB" id="A0AAW1VIF2"/>
<keyword evidence="7" id="KW-0067">ATP-binding</keyword>
<dbReference type="PANTHER" id="PTHR24346:SF102">
    <property type="entry name" value="TESTIS-SPECIFIC SERINE_THREONINE-PROTEIN KINASE 1"/>
    <property type="match status" value="1"/>
</dbReference>
<dbReference type="GO" id="GO:0005737">
    <property type="term" value="C:cytoplasm"/>
    <property type="evidence" value="ECO:0007669"/>
    <property type="project" value="TreeGrafter"/>
</dbReference>
<keyword evidence="6" id="KW-0221">Differentiation</keyword>
<dbReference type="GO" id="GO:0000226">
    <property type="term" value="P:microtubule cytoskeleton organization"/>
    <property type="evidence" value="ECO:0007669"/>
    <property type="project" value="TreeGrafter"/>
</dbReference>
<keyword evidence="10" id="KW-0744">Spermatogenesis</keyword>
<sequence length="248" mass="28035">MEYAESGSLLDVIRRDSCIDEFRARKWFRQLVDAVDYCHERGVVHRDIKCENMLMDNGYNIKLSDFGFARGHLKPRNGQVPLSDTFCGSYAYASPEILRGIPYQPQQADIWSMGVVLFAMVFGRLPFDDSNYRELIKQVSNKVVFPKEPKVSPICKSLINKILSPAKSRVRISGIRNDQWFSHIPLASTNRISHSNDDSSRNHTTKYISEDVPSPASTPTKDQPGKTNDSGLVLQSAIKEDSNFQSNS</sequence>
<feature type="compositionally biased region" description="Polar residues" evidence="11">
    <location>
        <begin position="215"/>
        <end position="230"/>
    </location>
</feature>
<evidence type="ECO:0000259" key="12">
    <source>
        <dbReference type="PROSITE" id="PS50011"/>
    </source>
</evidence>
<comment type="caution">
    <text evidence="13">The sequence shown here is derived from an EMBL/GenBank/DDBJ whole genome shotgun (WGS) entry which is preliminary data.</text>
</comment>
<evidence type="ECO:0000256" key="4">
    <source>
        <dbReference type="ARBA" id="ARBA00022723"/>
    </source>
</evidence>
<dbReference type="Pfam" id="PF00069">
    <property type="entry name" value="Pkinase"/>
    <property type="match status" value="1"/>
</dbReference>
<dbReference type="InterPro" id="IPR000719">
    <property type="entry name" value="Prot_kinase_dom"/>
</dbReference>
<keyword evidence="8" id="KW-0460">Magnesium</keyword>
<evidence type="ECO:0000313" key="13">
    <source>
        <dbReference type="EMBL" id="KAK9892202.1"/>
    </source>
</evidence>
<dbReference type="GO" id="GO:0007283">
    <property type="term" value="P:spermatogenesis"/>
    <property type="evidence" value="ECO:0007669"/>
    <property type="project" value="UniProtKB-KW"/>
</dbReference>
<keyword evidence="4" id="KW-0479">Metal-binding</keyword>
<evidence type="ECO:0000256" key="1">
    <source>
        <dbReference type="ARBA" id="ARBA00001946"/>
    </source>
</evidence>
<dbReference type="PROSITE" id="PS00108">
    <property type="entry name" value="PROTEIN_KINASE_ST"/>
    <property type="match status" value="1"/>
</dbReference>
<feature type="region of interest" description="Disordered" evidence="11">
    <location>
        <begin position="191"/>
        <end position="248"/>
    </location>
</feature>
<dbReference type="PANTHER" id="PTHR24346">
    <property type="entry name" value="MAP/MICROTUBULE AFFINITY-REGULATING KINASE"/>
    <property type="match status" value="1"/>
</dbReference>
<dbReference type="InterPro" id="IPR011009">
    <property type="entry name" value="Kinase-like_dom_sf"/>
</dbReference>
<protein>
    <recommendedName>
        <fullName evidence="12">Protein kinase domain-containing protein</fullName>
    </recommendedName>
</protein>
<dbReference type="InterPro" id="IPR008271">
    <property type="entry name" value="Ser/Thr_kinase_AS"/>
</dbReference>
<name>A0AAW1VIF2_9CUCU</name>
<organism evidence="13 14">
    <name type="scientific">Henosepilachna vigintioctopunctata</name>
    <dbReference type="NCBI Taxonomy" id="420089"/>
    <lineage>
        <taxon>Eukaryota</taxon>
        <taxon>Metazoa</taxon>
        <taxon>Ecdysozoa</taxon>
        <taxon>Arthropoda</taxon>
        <taxon>Hexapoda</taxon>
        <taxon>Insecta</taxon>
        <taxon>Pterygota</taxon>
        <taxon>Neoptera</taxon>
        <taxon>Endopterygota</taxon>
        <taxon>Coleoptera</taxon>
        <taxon>Polyphaga</taxon>
        <taxon>Cucujiformia</taxon>
        <taxon>Coccinelloidea</taxon>
        <taxon>Coccinellidae</taxon>
        <taxon>Epilachninae</taxon>
        <taxon>Epilachnini</taxon>
        <taxon>Henosepilachna</taxon>
    </lineage>
</organism>
<evidence type="ECO:0000256" key="7">
    <source>
        <dbReference type="ARBA" id="ARBA00022840"/>
    </source>
</evidence>
<evidence type="ECO:0000256" key="5">
    <source>
        <dbReference type="ARBA" id="ARBA00022741"/>
    </source>
</evidence>
<dbReference type="GO" id="GO:0050321">
    <property type="term" value="F:tau-protein kinase activity"/>
    <property type="evidence" value="ECO:0007669"/>
    <property type="project" value="TreeGrafter"/>
</dbReference>
<dbReference type="GO" id="GO:0030154">
    <property type="term" value="P:cell differentiation"/>
    <property type="evidence" value="ECO:0007669"/>
    <property type="project" value="UniProtKB-KW"/>
</dbReference>
<keyword evidence="14" id="KW-1185">Reference proteome</keyword>
<dbReference type="GO" id="GO:0000287">
    <property type="term" value="F:magnesium ion binding"/>
    <property type="evidence" value="ECO:0007669"/>
    <property type="project" value="UniProtKB-ARBA"/>
</dbReference>
<evidence type="ECO:0000313" key="14">
    <source>
        <dbReference type="Proteomes" id="UP001431783"/>
    </source>
</evidence>
<comment type="cofactor">
    <cofactor evidence="1">
        <name>Mg(2+)</name>
        <dbReference type="ChEBI" id="CHEBI:18420"/>
    </cofactor>
</comment>
<keyword evidence="3" id="KW-0597">Phosphoprotein</keyword>
<evidence type="ECO:0000256" key="11">
    <source>
        <dbReference type="SAM" id="MobiDB-lite"/>
    </source>
</evidence>
<evidence type="ECO:0000256" key="8">
    <source>
        <dbReference type="ARBA" id="ARBA00022842"/>
    </source>
</evidence>
<keyword evidence="9" id="KW-0832">Ubl conjugation</keyword>
<dbReference type="SMART" id="SM00220">
    <property type="entry name" value="S_TKc"/>
    <property type="match status" value="1"/>
</dbReference>
<dbReference type="EMBL" id="JARQZJ010000133">
    <property type="protein sequence ID" value="KAK9892202.1"/>
    <property type="molecule type" value="Genomic_DNA"/>
</dbReference>
<dbReference type="SUPFAM" id="SSF56112">
    <property type="entry name" value="Protein kinase-like (PK-like)"/>
    <property type="match status" value="1"/>
</dbReference>
<keyword evidence="2" id="KW-0217">Developmental protein</keyword>
<dbReference type="FunFam" id="1.10.510.10:FF:000571">
    <property type="entry name" value="Maternal embryonic leucine zipper kinase"/>
    <property type="match status" value="1"/>
</dbReference>
<accession>A0AAW1VIF2</accession>
<keyword evidence="5" id="KW-0547">Nucleotide-binding</keyword>
<evidence type="ECO:0000256" key="10">
    <source>
        <dbReference type="ARBA" id="ARBA00022871"/>
    </source>
</evidence>
<dbReference type="Proteomes" id="UP001431783">
    <property type="component" value="Unassembled WGS sequence"/>
</dbReference>
<feature type="domain" description="Protein kinase" evidence="12">
    <location>
        <begin position="1"/>
        <end position="181"/>
    </location>
</feature>
<dbReference type="Gene3D" id="1.10.510.10">
    <property type="entry name" value="Transferase(Phosphotransferase) domain 1"/>
    <property type="match status" value="1"/>
</dbReference>
<reference evidence="13 14" key="1">
    <citation type="submission" date="2023-03" db="EMBL/GenBank/DDBJ databases">
        <title>Genome insight into feeding habits of ladybird beetles.</title>
        <authorList>
            <person name="Li H.-S."/>
            <person name="Huang Y.-H."/>
            <person name="Pang H."/>
        </authorList>
    </citation>
    <scope>NUCLEOTIDE SEQUENCE [LARGE SCALE GENOMIC DNA]</scope>
    <source>
        <strain evidence="13">SYSU_2023b</strain>
        <tissue evidence="13">Whole body</tissue>
    </source>
</reference>
<dbReference type="GO" id="GO:0005524">
    <property type="term" value="F:ATP binding"/>
    <property type="evidence" value="ECO:0007669"/>
    <property type="project" value="UniProtKB-KW"/>
</dbReference>
<evidence type="ECO:0000256" key="6">
    <source>
        <dbReference type="ARBA" id="ARBA00022782"/>
    </source>
</evidence>
<dbReference type="PROSITE" id="PS50011">
    <property type="entry name" value="PROTEIN_KINASE_DOM"/>
    <property type="match status" value="1"/>
</dbReference>
<evidence type="ECO:0000256" key="9">
    <source>
        <dbReference type="ARBA" id="ARBA00022843"/>
    </source>
</evidence>
<evidence type="ECO:0000256" key="3">
    <source>
        <dbReference type="ARBA" id="ARBA00022553"/>
    </source>
</evidence>
<dbReference type="GO" id="GO:0035556">
    <property type="term" value="P:intracellular signal transduction"/>
    <property type="evidence" value="ECO:0007669"/>
    <property type="project" value="TreeGrafter"/>
</dbReference>
<gene>
    <name evidence="13" type="ORF">WA026_019007</name>
</gene>